<evidence type="ECO:0000313" key="2">
    <source>
        <dbReference type="EMBL" id="GAA4079422.1"/>
    </source>
</evidence>
<reference evidence="3" key="1">
    <citation type="journal article" date="2019" name="Int. J. Syst. Evol. Microbiol.">
        <title>The Global Catalogue of Microorganisms (GCM) 10K type strain sequencing project: providing services to taxonomists for standard genome sequencing and annotation.</title>
        <authorList>
            <consortium name="The Broad Institute Genomics Platform"/>
            <consortium name="The Broad Institute Genome Sequencing Center for Infectious Disease"/>
            <person name="Wu L."/>
            <person name="Ma J."/>
        </authorList>
    </citation>
    <scope>NUCLEOTIDE SEQUENCE [LARGE SCALE GENOMIC DNA]</scope>
    <source>
        <strain evidence="3">JCM 16702</strain>
    </source>
</reference>
<keyword evidence="1" id="KW-0812">Transmembrane</keyword>
<comment type="caution">
    <text evidence="2">The sequence shown here is derived from an EMBL/GenBank/DDBJ whole genome shotgun (WGS) entry which is preliminary data.</text>
</comment>
<organism evidence="2 3">
    <name type="scientific">Actinomadura miaoliensis</name>
    <dbReference type="NCBI Taxonomy" id="430685"/>
    <lineage>
        <taxon>Bacteria</taxon>
        <taxon>Bacillati</taxon>
        <taxon>Actinomycetota</taxon>
        <taxon>Actinomycetes</taxon>
        <taxon>Streptosporangiales</taxon>
        <taxon>Thermomonosporaceae</taxon>
        <taxon>Actinomadura</taxon>
    </lineage>
</organism>
<evidence type="ECO:0000256" key="1">
    <source>
        <dbReference type="SAM" id="Phobius"/>
    </source>
</evidence>
<gene>
    <name evidence="2" type="ORF">GCM10022214_42240</name>
</gene>
<evidence type="ECO:0000313" key="3">
    <source>
        <dbReference type="Proteomes" id="UP001500683"/>
    </source>
</evidence>
<proteinExistence type="predicted"/>
<keyword evidence="3" id="KW-1185">Reference proteome</keyword>
<accession>A0ABP7W339</accession>
<name>A0ABP7W339_9ACTN</name>
<keyword evidence="1" id="KW-1133">Transmembrane helix</keyword>
<protein>
    <submittedName>
        <fullName evidence="2">Uncharacterized protein</fullName>
    </submittedName>
</protein>
<feature type="transmembrane region" description="Helical" evidence="1">
    <location>
        <begin position="6"/>
        <end position="32"/>
    </location>
</feature>
<dbReference type="Proteomes" id="UP001500683">
    <property type="component" value="Unassembled WGS sequence"/>
</dbReference>
<dbReference type="EMBL" id="BAAAZG010000026">
    <property type="protein sequence ID" value="GAA4079422.1"/>
    <property type="molecule type" value="Genomic_DNA"/>
</dbReference>
<keyword evidence="1" id="KW-0472">Membrane</keyword>
<sequence>MGGVGVFVLGACRVAVVVGGALWVTCVCGGLLGPEALWSWGRVWEDGGRRMCVDWGVPAVGVGS</sequence>